<feature type="domain" description="J" evidence="3">
    <location>
        <begin position="363"/>
        <end position="427"/>
    </location>
</feature>
<proteinExistence type="predicted"/>
<dbReference type="InterPro" id="IPR036869">
    <property type="entry name" value="J_dom_sf"/>
</dbReference>
<feature type="compositionally biased region" description="Basic and acidic residues" evidence="1">
    <location>
        <begin position="1"/>
        <end position="11"/>
    </location>
</feature>
<feature type="region of interest" description="Disordered" evidence="1">
    <location>
        <begin position="138"/>
        <end position="162"/>
    </location>
</feature>
<dbReference type="SUPFAM" id="SSF46565">
    <property type="entry name" value="Chaperone J-domain"/>
    <property type="match status" value="1"/>
</dbReference>
<feature type="compositionally biased region" description="Basic residues" evidence="1">
    <location>
        <begin position="144"/>
        <end position="162"/>
    </location>
</feature>
<dbReference type="AlphaFoldDB" id="A0A3Q4H0J9"/>
<dbReference type="CDD" id="cd06257">
    <property type="entry name" value="DnaJ"/>
    <property type="match status" value="1"/>
</dbReference>
<evidence type="ECO:0000313" key="4">
    <source>
        <dbReference type="Ensembl" id="ENSNBRP00000015101.1"/>
    </source>
</evidence>
<feature type="compositionally biased region" description="Pro residues" evidence="1">
    <location>
        <begin position="597"/>
        <end position="612"/>
    </location>
</feature>
<reference evidence="4" key="1">
    <citation type="submission" date="2025-08" db="UniProtKB">
        <authorList>
            <consortium name="Ensembl"/>
        </authorList>
    </citation>
    <scope>IDENTIFICATION</scope>
</reference>
<dbReference type="InterPro" id="IPR032843">
    <property type="entry name" value="Jiv"/>
</dbReference>
<feature type="region of interest" description="Disordered" evidence="1">
    <location>
        <begin position="539"/>
        <end position="649"/>
    </location>
</feature>
<dbReference type="PANTHER" id="PTHR44665:SF1">
    <property type="entry name" value="DNAJ HOMOLOG SUBFAMILY C MEMBER 14"/>
    <property type="match status" value="1"/>
</dbReference>
<protein>
    <submittedName>
        <fullName evidence="4">DnaJ (Hsp40) homolog, subfamily C, member 14</fullName>
    </submittedName>
</protein>
<organism evidence="4 5">
    <name type="scientific">Neolamprologus brichardi</name>
    <name type="common">Fairy cichlid</name>
    <name type="synonym">Lamprologus brichardi</name>
    <dbReference type="NCBI Taxonomy" id="32507"/>
    <lineage>
        <taxon>Eukaryota</taxon>
        <taxon>Metazoa</taxon>
        <taxon>Chordata</taxon>
        <taxon>Craniata</taxon>
        <taxon>Vertebrata</taxon>
        <taxon>Euteleostomi</taxon>
        <taxon>Actinopterygii</taxon>
        <taxon>Neopterygii</taxon>
        <taxon>Teleostei</taxon>
        <taxon>Neoteleostei</taxon>
        <taxon>Acanthomorphata</taxon>
        <taxon>Ovalentaria</taxon>
        <taxon>Cichlomorphae</taxon>
        <taxon>Cichliformes</taxon>
        <taxon>Cichlidae</taxon>
        <taxon>African cichlids</taxon>
        <taxon>Pseudocrenilabrinae</taxon>
        <taxon>Lamprologini</taxon>
        <taxon>Neolamprologus</taxon>
    </lineage>
</organism>
<evidence type="ECO:0000313" key="5">
    <source>
        <dbReference type="Proteomes" id="UP000261580"/>
    </source>
</evidence>
<dbReference type="PROSITE" id="PS50076">
    <property type="entry name" value="DNAJ_2"/>
    <property type="match status" value="1"/>
</dbReference>
<reference evidence="4" key="2">
    <citation type="submission" date="2025-09" db="UniProtKB">
        <authorList>
            <consortium name="Ensembl"/>
        </authorList>
    </citation>
    <scope>IDENTIFICATION</scope>
</reference>
<dbReference type="GeneID" id="102783460"/>
<dbReference type="InterPro" id="IPR001623">
    <property type="entry name" value="DnaJ_domain"/>
</dbReference>
<evidence type="ECO:0000256" key="1">
    <source>
        <dbReference type="SAM" id="MobiDB-lite"/>
    </source>
</evidence>
<feature type="transmembrane region" description="Helical" evidence="2">
    <location>
        <begin position="263"/>
        <end position="283"/>
    </location>
</feature>
<dbReference type="STRING" id="32507.ENSNBRP00000015101"/>
<dbReference type="Bgee" id="ENSNBRG00000011706">
    <property type="expression patterns" value="Expressed in blood and 7 other cell types or tissues"/>
</dbReference>
<dbReference type="CTD" id="85406"/>
<dbReference type="OMA" id="HMFIEII"/>
<dbReference type="Pfam" id="PF14901">
    <property type="entry name" value="Jiv90"/>
    <property type="match status" value="1"/>
</dbReference>
<dbReference type="PRINTS" id="PR00625">
    <property type="entry name" value="JDOMAIN"/>
</dbReference>
<feature type="region of interest" description="Disordered" evidence="1">
    <location>
        <begin position="1"/>
        <end position="121"/>
    </location>
</feature>
<dbReference type="GeneTree" id="ENSGT00940000155637"/>
<dbReference type="SMART" id="SM00271">
    <property type="entry name" value="DnaJ"/>
    <property type="match status" value="1"/>
</dbReference>
<name>A0A3Q4H0J9_NEOBR</name>
<keyword evidence="2" id="KW-0472">Membrane</keyword>
<dbReference type="Proteomes" id="UP000261580">
    <property type="component" value="Unassembled WGS sequence"/>
</dbReference>
<keyword evidence="2" id="KW-0812">Transmembrane</keyword>
<dbReference type="RefSeq" id="XP_006784429.1">
    <property type="nucleotide sequence ID" value="XM_006784366.1"/>
</dbReference>
<dbReference type="OrthoDB" id="1507364at2759"/>
<dbReference type="GO" id="GO:0050780">
    <property type="term" value="F:dopamine receptor binding"/>
    <property type="evidence" value="ECO:0007669"/>
    <property type="project" value="TreeGrafter"/>
</dbReference>
<feature type="compositionally biased region" description="Acidic residues" evidence="1">
    <location>
        <begin position="63"/>
        <end position="78"/>
    </location>
</feature>
<evidence type="ECO:0000256" key="2">
    <source>
        <dbReference type="SAM" id="Phobius"/>
    </source>
</evidence>
<dbReference type="InterPro" id="IPR052317">
    <property type="entry name" value="Viral_replicn-host_int_reg"/>
</dbReference>
<sequence length="649" mass="72973">MEREAAKKEMDVVDTDEEFPDGVSASVTSSSQCEVEDECEHEDKIAYLKSQETPNPATLQDVEAGEAEAKDDIEEVSEEFEHDKTTENENSQVINQEEDDAAKEQHMNGESGWRNIGSGRKCKLRSSGSVLEQIQRGNVMSSGGRHKQTRRRNHHHYQQNRGRRRTGNQLILAFKEMLSECLSFWCISCIHMMIEIIVTLTHNCGVGVETGVVKLYSLGQQLLVKITDVPAMKADAIRILKWAKCKGACVVDKTVRSVKWIKTVALSCFTFFCAVVILGLQWAKGVFLRIGGDRGKHYWTAFQETRIWKRIVSLLEKARSLFRRDGHVPPSAPGSPGRAGRAQPGQELERLLALVEVPEDELDPFTVLGVEVHATDTELKKAYRQLAVQVHPDKNKHPRAGEAFKVLRAAWDIVSNPETRREYELKRMAATELSKSMNEFLTKLQDDLKEAMNTMMCTKCEGKHKRFEMDREPAEARFCAECNRCHSAEEGDLWAESSMLGLRITYFACMDGKVYDITEWAGCQRIGISPDTHRVPYHISFGSKNNSNATRHRTPSEQAAGPTNPADLQDFFNRIFKGGPPNDMAANGSFFHSGSPHHPPGTGAPPFSPPPSQTGFYMSGGHRPESSETWAESGKPPRRRKKVRKPFQR</sequence>
<feature type="compositionally biased region" description="Basic residues" evidence="1">
    <location>
        <begin position="636"/>
        <end position="649"/>
    </location>
</feature>
<keyword evidence="5" id="KW-1185">Reference proteome</keyword>
<accession>A0A3Q4H0J9</accession>
<dbReference type="Pfam" id="PF00226">
    <property type="entry name" value="DnaJ"/>
    <property type="match status" value="1"/>
</dbReference>
<evidence type="ECO:0000259" key="3">
    <source>
        <dbReference type="PROSITE" id="PS50076"/>
    </source>
</evidence>
<dbReference type="PANTHER" id="PTHR44665">
    <property type="entry name" value="DNAJ HOMOLOG SUBFAMILY C MEMBER 14"/>
    <property type="match status" value="1"/>
</dbReference>
<dbReference type="Gene3D" id="1.10.287.110">
    <property type="entry name" value="DnaJ domain"/>
    <property type="match status" value="1"/>
</dbReference>
<keyword evidence="2" id="KW-1133">Transmembrane helix</keyword>
<dbReference type="Ensembl" id="ENSNBRT00000015514.1">
    <property type="protein sequence ID" value="ENSNBRP00000015101.1"/>
    <property type="gene ID" value="ENSNBRG00000011706.1"/>
</dbReference>